<sequence>MITKDTVKELIAKNLNVSLDVIQDDLAVGDIPEWDSLAHMRIIAALETDLGVVLDIEQTLEIEDVEDIVEAVASHK</sequence>
<dbReference type="PROSITE" id="PS50075">
    <property type="entry name" value="CARRIER"/>
    <property type="match status" value="1"/>
</dbReference>
<gene>
    <name evidence="2" type="ORF">FORC53_2768</name>
</gene>
<dbReference type="AlphaFoldDB" id="A0AAN1UD46"/>
<dbReference type="EMBL" id="CP019290">
    <property type="protein sequence ID" value="AXX61107.1"/>
    <property type="molecule type" value="Genomic_DNA"/>
</dbReference>
<dbReference type="Proteomes" id="UP000263418">
    <property type="component" value="Chromosome 1"/>
</dbReference>
<evidence type="ECO:0000259" key="1">
    <source>
        <dbReference type="PROSITE" id="PS50075"/>
    </source>
</evidence>
<evidence type="ECO:0000313" key="2">
    <source>
        <dbReference type="EMBL" id="AXX61107.1"/>
    </source>
</evidence>
<dbReference type="InterPro" id="IPR036736">
    <property type="entry name" value="ACP-like_sf"/>
</dbReference>
<dbReference type="RefSeq" id="WP_045618503.1">
    <property type="nucleotide sequence ID" value="NZ_CP014049.2"/>
</dbReference>
<feature type="domain" description="Carrier" evidence="1">
    <location>
        <begin position="1"/>
        <end position="76"/>
    </location>
</feature>
<protein>
    <submittedName>
        <fullName evidence="2">Acyl carrier protein, putative</fullName>
    </submittedName>
</protein>
<reference evidence="2 3" key="1">
    <citation type="submission" date="2017-01" db="EMBL/GenBank/DDBJ databases">
        <title>Complete Genome Sequence of Vibrio vulnificus FORC_053.</title>
        <authorList>
            <consortium name="Food-borne Pathogen Omics Research Center"/>
            <person name="Chung H.Y."/>
            <person name="Na E.J."/>
            <person name="Song J.S."/>
            <person name="Kim H."/>
            <person name="Lee J.-H."/>
            <person name="Ryu S."/>
            <person name="Choi S.H."/>
        </authorList>
    </citation>
    <scope>NUCLEOTIDE SEQUENCE [LARGE SCALE GENOMIC DNA]</scope>
    <source>
        <strain evidence="2 3">FORC_053</strain>
    </source>
</reference>
<organism evidence="2 3">
    <name type="scientific">Vibrio vulnificus</name>
    <dbReference type="NCBI Taxonomy" id="672"/>
    <lineage>
        <taxon>Bacteria</taxon>
        <taxon>Pseudomonadati</taxon>
        <taxon>Pseudomonadota</taxon>
        <taxon>Gammaproteobacteria</taxon>
        <taxon>Vibrionales</taxon>
        <taxon>Vibrionaceae</taxon>
        <taxon>Vibrio</taxon>
    </lineage>
</organism>
<name>A0AAN1UD46_VIBVL</name>
<dbReference type="InterPro" id="IPR009081">
    <property type="entry name" value="PP-bd_ACP"/>
</dbReference>
<evidence type="ECO:0000313" key="3">
    <source>
        <dbReference type="Proteomes" id="UP000263418"/>
    </source>
</evidence>
<dbReference type="Pfam" id="PF00550">
    <property type="entry name" value="PP-binding"/>
    <property type="match status" value="1"/>
</dbReference>
<accession>A0AAN1UD46</accession>
<dbReference type="SUPFAM" id="SSF47336">
    <property type="entry name" value="ACP-like"/>
    <property type="match status" value="1"/>
</dbReference>
<proteinExistence type="predicted"/>
<dbReference type="Gene3D" id="1.10.1200.10">
    <property type="entry name" value="ACP-like"/>
    <property type="match status" value="1"/>
</dbReference>